<evidence type="ECO:0008006" key="4">
    <source>
        <dbReference type="Google" id="ProtNLM"/>
    </source>
</evidence>
<dbReference type="KEGG" id="lacs:H4075_04485"/>
<gene>
    <name evidence="2" type="ORF">H4075_04485</name>
</gene>
<name>A0A7G5XJ12_9BACT</name>
<sequence length="150" mass="16682">MKPLSFILFLSLLLGSCSYPCGNSSGLHLNFVSYTKAEIHGFSISRYEKGSNFNNLISSNSFDSSIVGLRQSGDTIRYAYFSNDALLPSGFDYKVFIPSTNITYNITDLREPQETGIKNGQKVYCMNQIVSCKVNGNTVTISNEDLFLKK</sequence>
<evidence type="ECO:0000313" key="2">
    <source>
        <dbReference type="EMBL" id="QNA45465.1"/>
    </source>
</evidence>
<dbReference type="RefSeq" id="WP_182804551.1">
    <property type="nucleotide sequence ID" value="NZ_CP060007.1"/>
</dbReference>
<reference evidence="3" key="1">
    <citation type="submission" date="2020-08" db="EMBL/GenBank/DDBJ databases">
        <title>Lacibacter sp. S13-6-6 genome sequencing.</title>
        <authorList>
            <person name="Jin L."/>
        </authorList>
    </citation>
    <scope>NUCLEOTIDE SEQUENCE [LARGE SCALE GENOMIC DNA]</scope>
    <source>
        <strain evidence="3">S13-6-6</strain>
    </source>
</reference>
<dbReference type="PROSITE" id="PS51257">
    <property type="entry name" value="PROKAR_LIPOPROTEIN"/>
    <property type="match status" value="1"/>
</dbReference>
<protein>
    <recommendedName>
        <fullName evidence="4">Lipoprotein</fullName>
    </recommendedName>
</protein>
<dbReference type="AlphaFoldDB" id="A0A7G5XJ12"/>
<keyword evidence="3" id="KW-1185">Reference proteome</keyword>
<accession>A0A7G5XJ12</accession>
<feature type="chain" id="PRO_5028932107" description="Lipoprotein" evidence="1">
    <location>
        <begin position="21"/>
        <end position="150"/>
    </location>
</feature>
<feature type="signal peptide" evidence="1">
    <location>
        <begin position="1"/>
        <end position="20"/>
    </location>
</feature>
<dbReference type="Proteomes" id="UP000515344">
    <property type="component" value="Chromosome"/>
</dbReference>
<organism evidence="2 3">
    <name type="scientific">Lacibacter sediminis</name>
    <dbReference type="NCBI Taxonomy" id="2760713"/>
    <lineage>
        <taxon>Bacteria</taxon>
        <taxon>Pseudomonadati</taxon>
        <taxon>Bacteroidota</taxon>
        <taxon>Chitinophagia</taxon>
        <taxon>Chitinophagales</taxon>
        <taxon>Chitinophagaceae</taxon>
        <taxon>Lacibacter</taxon>
    </lineage>
</organism>
<proteinExistence type="predicted"/>
<keyword evidence="1" id="KW-0732">Signal</keyword>
<dbReference type="EMBL" id="CP060007">
    <property type="protein sequence ID" value="QNA45465.1"/>
    <property type="molecule type" value="Genomic_DNA"/>
</dbReference>
<evidence type="ECO:0000256" key="1">
    <source>
        <dbReference type="SAM" id="SignalP"/>
    </source>
</evidence>
<evidence type="ECO:0000313" key="3">
    <source>
        <dbReference type="Proteomes" id="UP000515344"/>
    </source>
</evidence>